<dbReference type="GO" id="GO:0015293">
    <property type="term" value="F:symporter activity"/>
    <property type="evidence" value="ECO:0007669"/>
    <property type="project" value="InterPro"/>
</dbReference>
<keyword evidence="9" id="KW-1185">Reference proteome</keyword>
<sequence length="480" mass="52898">MDKLKTSTKILYGIAGIGDSALYNFMGTFALFFLTTVAGVDPAVGGTIVALGSICETIAGAVIGYVSDNTATKYGKRKPFLLAAAFPLTIITCLFFANFNMGMTVKILYYGAMMVIFWTFFSVFFVPYLAWGAELTQDYNERTVLRGYVYFFNMAGVTIGMILPNLIVDWLGSQGFSLGASWQITAVFCGVCAGVSIFIAAVGIKDQFERNYQTAGKEAAHKARTSMKSLVRAFKDMLGSYWEIMKSKTVLCILGASVFYLIAYAIFSADRMYFLTYNMKFSPGQITAVLAFLTFSPLVFLPLIIKLSNRWDKRSLFLYGMSISTVMMLLYGVMGIHSMAGIFLYSFLYSIGNICYWQLIPSMIYDVSEVDELIYNKKRTGLVISLQSLSESLANAVGVQLLGIMLSAAGFDGEVGVQADTALLCTHLSFTVLPAVFMGISILMIVKYPVTRAVYDQVLAALKAREAGEDVDMEAFERLR</sequence>
<dbReference type="InterPro" id="IPR018043">
    <property type="entry name" value="Na/Gal_symport_CS"/>
</dbReference>
<keyword evidence="3" id="KW-1003">Cell membrane</keyword>
<dbReference type="GO" id="GO:0008643">
    <property type="term" value="P:carbohydrate transport"/>
    <property type="evidence" value="ECO:0007669"/>
    <property type="project" value="InterPro"/>
</dbReference>
<reference evidence="8" key="1">
    <citation type="submission" date="2022-09" db="EMBL/GenBank/DDBJ databases">
        <title>Culturomic study of gut microbiota in children with autism spectrum disorder.</title>
        <authorList>
            <person name="Efimov B.A."/>
            <person name="Chaplin A.V."/>
            <person name="Sokolova S.R."/>
            <person name="Pikina A.P."/>
            <person name="Korzhanova M."/>
            <person name="Belova V."/>
            <person name="Korostin D."/>
        </authorList>
    </citation>
    <scope>NUCLEOTIDE SEQUENCE</scope>
    <source>
        <strain evidence="8">ASD5510</strain>
    </source>
</reference>
<dbReference type="InterPro" id="IPR039672">
    <property type="entry name" value="MFS_2"/>
</dbReference>
<dbReference type="PANTHER" id="PTHR11328">
    <property type="entry name" value="MAJOR FACILITATOR SUPERFAMILY DOMAIN-CONTAINING PROTEIN"/>
    <property type="match status" value="1"/>
</dbReference>
<dbReference type="SUPFAM" id="SSF103473">
    <property type="entry name" value="MFS general substrate transporter"/>
    <property type="match status" value="1"/>
</dbReference>
<dbReference type="GO" id="GO:0006814">
    <property type="term" value="P:sodium ion transport"/>
    <property type="evidence" value="ECO:0007669"/>
    <property type="project" value="InterPro"/>
</dbReference>
<keyword evidence="4 7" id="KW-0812">Transmembrane</keyword>
<feature type="transmembrane region" description="Helical" evidence="7">
    <location>
        <begin position="180"/>
        <end position="204"/>
    </location>
</feature>
<evidence type="ECO:0000313" key="9">
    <source>
        <dbReference type="Proteomes" id="UP001065549"/>
    </source>
</evidence>
<feature type="transmembrane region" description="Helical" evidence="7">
    <location>
        <begin position="79"/>
        <end position="101"/>
    </location>
</feature>
<feature type="transmembrane region" description="Helical" evidence="7">
    <location>
        <begin position="381"/>
        <end position="409"/>
    </location>
</feature>
<gene>
    <name evidence="8" type="ORF">OBO34_20910</name>
</gene>
<feature type="transmembrane region" description="Helical" evidence="7">
    <location>
        <begin position="286"/>
        <end position="304"/>
    </location>
</feature>
<accession>A0A9J6QZA6</accession>
<feature type="transmembrane region" description="Helical" evidence="7">
    <location>
        <begin position="107"/>
        <end position="131"/>
    </location>
</feature>
<comment type="caution">
    <text evidence="8">The sequence shown here is derived from an EMBL/GenBank/DDBJ whole genome shotgun (WGS) entry which is preliminary data.</text>
</comment>
<dbReference type="PANTHER" id="PTHR11328:SF24">
    <property type="entry name" value="MAJOR FACILITATOR SUPERFAMILY (MFS) PROFILE DOMAIN-CONTAINING PROTEIN"/>
    <property type="match status" value="1"/>
</dbReference>
<keyword evidence="2" id="KW-0813">Transport</keyword>
<feature type="transmembrane region" description="Helical" evidence="7">
    <location>
        <begin position="342"/>
        <end position="360"/>
    </location>
</feature>
<name>A0A9J6QZA6_9FIRM</name>
<evidence type="ECO:0000256" key="3">
    <source>
        <dbReference type="ARBA" id="ARBA00022475"/>
    </source>
</evidence>
<evidence type="ECO:0000256" key="5">
    <source>
        <dbReference type="ARBA" id="ARBA00022989"/>
    </source>
</evidence>
<keyword evidence="6 7" id="KW-0472">Membrane</keyword>
<dbReference type="Pfam" id="PF13347">
    <property type="entry name" value="MFS_2"/>
    <property type="match status" value="1"/>
</dbReference>
<evidence type="ECO:0000256" key="6">
    <source>
        <dbReference type="ARBA" id="ARBA00023136"/>
    </source>
</evidence>
<comment type="subcellular location">
    <subcellularLocation>
        <location evidence="1">Cell membrane</location>
        <topology evidence="1">Multi-pass membrane protein</topology>
    </subcellularLocation>
</comment>
<dbReference type="Gene3D" id="1.20.1250.20">
    <property type="entry name" value="MFS general substrate transporter like domains"/>
    <property type="match status" value="1"/>
</dbReference>
<dbReference type="Proteomes" id="UP001065549">
    <property type="component" value="Unassembled WGS sequence"/>
</dbReference>
<feature type="transmembrane region" description="Helical" evidence="7">
    <location>
        <begin position="249"/>
        <end position="266"/>
    </location>
</feature>
<feature type="transmembrane region" description="Helical" evidence="7">
    <location>
        <begin position="143"/>
        <end position="168"/>
    </location>
</feature>
<protein>
    <submittedName>
        <fullName evidence="8">MFS transporter</fullName>
    </submittedName>
</protein>
<feature type="transmembrane region" description="Helical" evidence="7">
    <location>
        <begin position="46"/>
        <end position="67"/>
    </location>
</feature>
<dbReference type="PROSITE" id="PS00872">
    <property type="entry name" value="NA_GALACTOSIDE_SYMP"/>
    <property type="match status" value="1"/>
</dbReference>
<evidence type="ECO:0000313" key="8">
    <source>
        <dbReference type="EMBL" id="MCU7380778.1"/>
    </source>
</evidence>
<feature type="transmembrane region" description="Helical" evidence="7">
    <location>
        <begin position="316"/>
        <end position="336"/>
    </location>
</feature>
<evidence type="ECO:0000256" key="2">
    <source>
        <dbReference type="ARBA" id="ARBA00022448"/>
    </source>
</evidence>
<organism evidence="8 9">
    <name type="scientific">Hominibacterium faecale</name>
    <dbReference type="NCBI Taxonomy" id="2839743"/>
    <lineage>
        <taxon>Bacteria</taxon>
        <taxon>Bacillati</taxon>
        <taxon>Bacillota</taxon>
        <taxon>Clostridia</taxon>
        <taxon>Peptostreptococcales</taxon>
        <taxon>Anaerovoracaceae</taxon>
        <taxon>Hominibacterium</taxon>
    </lineage>
</organism>
<evidence type="ECO:0000256" key="1">
    <source>
        <dbReference type="ARBA" id="ARBA00004651"/>
    </source>
</evidence>
<dbReference type="GO" id="GO:0005886">
    <property type="term" value="C:plasma membrane"/>
    <property type="evidence" value="ECO:0007669"/>
    <property type="project" value="UniProtKB-SubCell"/>
</dbReference>
<dbReference type="InterPro" id="IPR036259">
    <property type="entry name" value="MFS_trans_sf"/>
</dbReference>
<evidence type="ECO:0000256" key="4">
    <source>
        <dbReference type="ARBA" id="ARBA00022692"/>
    </source>
</evidence>
<dbReference type="RefSeq" id="WP_148397745.1">
    <property type="nucleotide sequence ID" value="NZ_JAOSHN010000014.1"/>
</dbReference>
<keyword evidence="5 7" id="KW-1133">Transmembrane helix</keyword>
<feature type="transmembrane region" description="Helical" evidence="7">
    <location>
        <begin position="21"/>
        <end position="40"/>
    </location>
</feature>
<proteinExistence type="predicted"/>
<evidence type="ECO:0000256" key="7">
    <source>
        <dbReference type="SAM" id="Phobius"/>
    </source>
</evidence>
<feature type="transmembrane region" description="Helical" evidence="7">
    <location>
        <begin position="421"/>
        <end position="446"/>
    </location>
</feature>
<dbReference type="AlphaFoldDB" id="A0A9J6QZA6"/>
<dbReference type="EMBL" id="JAOSHN010000014">
    <property type="protein sequence ID" value="MCU7380778.1"/>
    <property type="molecule type" value="Genomic_DNA"/>
</dbReference>